<proteinExistence type="predicted"/>
<keyword evidence="5" id="KW-1185">Reference proteome</keyword>
<dbReference type="AlphaFoldDB" id="A0A1Y6D9X1"/>
<dbReference type="Proteomes" id="UP000192923">
    <property type="component" value="Unassembled WGS sequence"/>
</dbReference>
<evidence type="ECO:0000313" key="4">
    <source>
        <dbReference type="EMBL" id="SMF97162.1"/>
    </source>
</evidence>
<evidence type="ECO:0000256" key="1">
    <source>
        <dbReference type="SAM" id="Coils"/>
    </source>
</evidence>
<dbReference type="STRING" id="1760988.SAMN02949497_4581"/>
<evidence type="ECO:0000313" key="5">
    <source>
        <dbReference type="Proteomes" id="UP000192923"/>
    </source>
</evidence>
<keyword evidence="4" id="KW-0489">Methyltransferase</keyword>
<feature type="compositionally biased region" description="Low complexity" evidence="2">
    <location>
        <begin position="11"/>
        <end position="21"/>
    </location>
</feature>
<feature type="coiled-coil region" evidence="1">
    <location>
        <begin position="68"/>
        <end position="102"/>
    </location>
</feature>
<sequence length="412" mass="44325">MSATEPSAGTAEPEAVAKPAAPDGPTRKTRSMAWVGYIILLAVLVIAAGGWYLLKELRSRQEGLGGQLSNKDQQLQNVVQQLSALQAEMAALHSQITTAQTQVVTEDSKVERELGEQATRLNDRIDLTRNEIGGAVQAIQRQLNRSRGDLMVADAEYLLSIANQKLHLVGDVKAVLAALEAADQRLHDSGDPAVFKVREALAEEIGLLKKMDAPDVVGLSAQLLALENKAKKLPLFLPHAGTIKEHAGNAPEATGEHGSALEDIKGLVTVRHANRPIEEILEPAQAEALRQILLLKLETTRAALLRGDETLYKTSLASASDWLKEHFDTGVPATQEVADELNGLAAHDLSVPLPDISQSLTLLRNIERLRLEAEENLGKPKPPATPEPKPAEPPKPAADESEEDADEPGAQP</sequence>
<feature type="region of interest" description="Disordered" evidence="2">
    <location>
        <begin position="1"/>
        <end position="27"/>
    </location>
</feature>
<feature type="region of interest" description="Disordered" evidence="2">
    <location>
        <begin position="373"/>
        <end position="412"/>
    </location>
</feature>
<dbReference type="RefSeq" id="WP_085215977.1">
    <property type="nucleotide sequence ID" value="NZ_FXAM01000001.1"/>
</dbReference>
<reference evidence="4 5" key="1">
    <citation type="submission" date="2016-12" db="EMBL/GenBank/DDBJ databases">
        <authorList>
            <person name="Song W.-J."/>
            <person name="Kurnit D.M."/>
        </authorList>
    </citation>
    <scope>NUCLEOTIDE SEQUENCE [LARGE SCALE GENOMIC DNA]</scope>
    <source>
        <strain evidence="4 5">175</strain>
    </source>
</reference>
<keyword evidence="3" id="KW-0812">Transmembrane</keyword>
<feature type="compositionally biased region" description="Pro residues" evidence="2">
    <location>
        <begin position="380"/>
        <end position="396"/>
    </location>
</feature>
<dbReference type="InterPro" id="IPR007470">
    <property type="entry name" value="HemX"/>
</dbReference>
<keyword evidence="1" id="KW-0175">Coiled coil</keyword>
<evidence type="ECO:0000256" key="2">
    <source>
        <dbReference type="SAM" id="MobiDB-lite"/>
    </source>
</evidence>
<dbReference type="PANTHER" id="PTHR38043:SF1">
    <property type="entry name" value="PROTEIN HEMX"/>
    <property type="match status" value="1"/>
</dbReference>
<dbReference type="OrthoDB" id="5739852at2"/>
<dbReference type="EMBL" id="FXAM01000001">
    <property type="protein sequence ID" value="SMF97162.1"/>
    <property type="molecule type" value="Genomic_DNA"/>
</dbReference>
<protein>
    <submittedName>
        <fullName evidence="4">Uroporphyrin-3 C-methyltransferase</fullName>
    </submittedName>
</protein>
<name>A0A1Y6D9X1_9GAMM</name>
<accession>A0A1Y6D9X1</accession>
<feature type="transmembrane region" description="Helical" evidence="3">
    <location>
        <begin position="34"/>
        <end position="54"/>
    </location>
</feature>
<organism evidence="4 5">
    <name type="scientific">Methylomagnum ishizawai</name>
    <dbReference type="NCBI Taxonomy" id="1760988"/>
    <lineage>
        <taxon>Bacteria</taxon>
        <taxon>Pseudomonadati</taxon>
        <taxon>Pseudomonadota</taxon>
        <taxon>Gammaproteobacteria</taxon>
        <taxon>Methylococcales</taxon>
        <taxon>Methylococcaceae</taxon>
        <taxon>Methylomagnum</taxon>
    </lineage>
</organism>
<keyword evidence="3" id="KW-1133">Transmembrane helix</keyword>
<feature type="compositionally biased region" description="Acidic residues" evidence="2">
    <location>
        <begin position="399"/>
        <end position="412"/>
    </location>
</feature>
<dbReference type="Pfam" id="PF04375">
    <property type="entry name" value="HemX"/>
    <property type="match status" value="1"/>
</dbReference>
<dbReference type="PANTHER" id="PTHR38043">
    <property type="entry name" value="PROTEIN HEMX"/>
    <property type="match status" value="1"/>
</dbReference>
<keyword evidence="3" id="KW-0472">Membrane</keyword>
<dbReference type="GO" id="GO:0032259">
    <property type="term" value="P:methylation"/>
    <property type="evidence" value="ECO:0007669"/>
    <property type="project" value="UniProtKB-KW"/>
</dbReference>
<gene>
    <name evidence="4" type="ORF">SAMN02949497_4581</name>
</gene>
<keyword evidence="4" id="KW-0808">Transferase</keyword>
<dbReference type="GO" id="GO:0008168">
    <property type="term" value="F:methyltransferase activity"/>
    <property type="evidence" value="ECO:0007669"/>
    <property type="project" value="UniProtKB-KW"/>
</dbReference>
<evidence type="ECO:0000256" key="3">
    <source>
        <dbReference type="SAM" id="Phobius"/>
    </source>
</evidence>